<comment type="similarity">
    <text evidence="1">Belongs to the plant acyltransferase family.</text>
</comment>
<dbReference type="EMBL" id="GDJX01005651">
    <property type="protein sequence ID" value="JAT62285.1"/>
    <property type="molecule type" value="Transcribed_RNA"/>
</dbReference>
<protein>
    <submittedName>
        <fullName evidence="4">Salutaridinol 7-O-acetyltransferase</fullName>
    </submittedName>
</protein>
<feature type="non-terminal residue" evidence="4">
    <location>
        <position position="1"/>
    </location>
</feature>
<evidence type="ECO:0000313" key="4">
    <source>
        <dbReference type="EMBL" id="JAT62285.1"/>
    </source>
</evidence>
<name>A0A1D1Z5X4_9ARAE</name>
<dbReference type="InterPro" id="IPR023213">
    <property type="entry name" value="CAT-like_dom_sf"/>
</dbReference>
<accession>A0A1D1Z5X4</accession>
<dbReference type="PANTHER" id="PTHR31623:SF17">
    <property type="entry name" value="F21J9.9"/>
    <property type="match status" value="1"/>
</dbReference>
<dbReference type="PANTHER" id="PTHR31623">
    <property type="entry name" value="F21J9.9"/>
    <property type="match status" value="1"/>
</dbReference>
<evidence type="ECO:0000256" key="3">
    <source>
        <dbReference type="ARBA" id="ARBA00023315"/>
    </source>
</evidence>
<dbReference type="GO" id="GO:0016746">
    <property type="term" value="F:acyltransferase activity"/>
    <property type="evidence" value="ECO:0007669"/>
    <property type="project" value="UniProtKB-KW"/>
</dbReference>
<evidence type="ECO:0000256" key="1">
    <source>
        <dbReference type="ARBA" id="ARBA00009861"/>
    </source>
</evidence>
<evidence type="ECO:0000256" key="2">
    <source>
        <dbReference type="ARBA" id="ARBA00022679"/>
    </source>
</evidence>
<keyword evidence="3" id="KW-0012">Acyltransferase</keyword>
<dbReference type="AlphaFoldDB" id="A0A1D1Z5X4"/>
<gene>
    <name evidence="4" type="primary">SALAT</name>
    <name evidence="4" type="ORF">g.4693</name>
</gene>
<keyword evidence="2 4" id="KW-0808">Transferase</keyword>
<sequence>LIFSQAIHLLSSACSFANYIQNLCAACTPTMLNVEVNSHETIMPSTPTPAHLLSLPLSVTDQLAPDTYIQAILFFHSDNTTPSTKGALLKDSLSKTLAHFYPLAGRLSGDIVDANVHVECNDQGVEFFEATVEGDLETFLKKPPTGELNKLMPNEGANIRHGDPLLAVQLNVFTCGGIALGVCIAHQVADATSMGIFLDGWAEVAREAKLSSPPRFHAAWVFPAANLPFPLVPPKVIESLPKRFVLTGPKIDLLREEAAYARAQPPTRVEAITALIWRCVVRARPNATVDENHKRIPVALMNVNLRKKMPEELSDHSFGSLATWAFVADDSVEKGSGKEMQGHLEKALRDAIQNVSGEFVREQVEGFLSGKIQVYGAIMDTMEFSSWCRFSFYQTNFGWGEPAWFCTVMKDLVNLAVLVDTKDGHGVEVWVWLPEKDMKIFETDPELLEFIDQDSY</sequence>
<dbReference type="Pfam" id="PF02458">
    <property type="entry name" value="Transferase"/>
    <property type="match status" value="1"/>
</dbReference>
<organism evidence="4">
    <name type="scientific">Anthurium amnicola</name>
    <dbReference type="NCBI Taxonomy" id="1678845"/>
    <lineage>
        <taxon>Eukaryota</taxon>
        <taxon>Viridiplantae</taxon>
        <taxon>Streptophyta</taxon>
        <taxon>Embryophyta</taxon>
        <taxon>Tracheophyta</taxon>
        <taxon>Spermatophyta</taxon>
        <taxon>Magnoliopsida</taxon>
        <taxon>Liliopsida</taxon>
        <taxon>Araceae</taxon>
        <taxon>Pothoideae</taxon>
        <taxon>Potheae</taxon>
        <taxon>Anthurium</taxon>
    </lineage>
</organism>
<dbReference type="Gene3D" id="3.30.559.10">
    <property type="entry name" value="Chloramphenicol acetyltransferase-like domain"/>
    <property type="match status" value="2"/>
</dbReference>
<proteinExistence type="inferred from homology"/>
<reference evidence="4" key="1">
    <citation type="submission" date="2015-07" db="EMBL/GenBank/DDBJ databases">
        <title>Transcriptome Assembly of Anthurium amnicola.</title>
        <authorList>
            <person name="Suzuki J."/>
        </authorList>
    </citation>
    <scope>NUCLEOTIDE SEQUENCE</scope>
</reference>